<feature type="region of interest" description="Disordered" evidence="1">
    <location>
        <begin position="186"/>
        <end position="227"/>
    </location>
</feature>
<organism evidence="2 3">
    <name type="scientific">Coregonus suidteri</name>
    <dbReference type="NCBI Taxonomy" id="861788"/>
    <lineage>
        <taxon>Eukaryota</taxon>
        <taxon>Metazoa</taxon>
        <taxon>Chordata</taxon>
        <taxon>Craniata</taxon>
        <taxon>Vertebrata</taxon>
        <taxon>Euteleostomi</taxon>
        <taxon>Actinopterygii</taxon>
        <taxon>Neopterygii</taxon>
        <taxon>Teleostei</taxon>
        <taxon>Protacanthopterygii</taxon>
        <taxon>Salmoniformes</taxon>
        <taxon>Salmonidae</taxon>
        <taxon>Coregoninae</taxon>
        <taxon>Coregonus</taxon>
    </lineage>
</organism>
<sequence>MRLTRTCKRPSRSSLEEEFIVSELASTEEKLLHHCRQVADNVDESTQDVSGLPCQTGEEEKVEEHNSEIQIEFSPTAWDAMFSQMQNSVEAPSADKHQSMLGLITNLRVVGHAKQDLAALRDTATRRSLGSLKTEARQLKEQISRADTEHHTHNCHRRLSARWRSASRYSSLTCTALMTQLSEKSLYSGVPPPRTATDSQAHAQLTPDQKRPHRLHSDPANECVAEL</sequence>
<proteinExistence type="predicted"/>
<evidence type="ECO:0000313" key="2">
    <source>
        <dbReference type="EMBL" id="KAK6293709.1"/>
    </source>
</evidence>
<reference evidence="2 3" key="1">
    <citation type="submission" date="2021-04" db="EMBL/GenBank/DDBJ databases">
        <authorList>
            <person name="De Guttry C."/>
            <person name="Zahm M."/>
            <person name="Klopp C."/>
            <person name="Cabau C."/>
            <person name="Louis A."/>
            <person name="Berthelot C."/>
            <person name="Parey E."/>
            <person name="Roest Crollius H."/>
            <person name="Montfort J."/>
            <person name="Robinson-Rechavi M."/>
            <person name="Bucao C."/>
            <person name="Bouchez O."/>
            <person name="Gislard M."/>
            <person name="Lluch J."/>
            <person name="Milhes M."/>
            <person name="Lampietro C."/>
            <person name="Lopez Roques C."/>
            <person name="Donnadieu C."/>
            <person name="Braasch I."/>
            <person name="Desvignes T."/>
            <person name="Postlethwait J."/>
            <person name="Bobe J."/>
            <person name="Wedekind C."/>
            <person name="Guiguen Y."/>
        </authorList>
    </citation>
    <scope>NUCLEOTIDE SEQUENCE [LARGE SCALE GENOMIC DNA]</scope>
    <source>
        <strain evidence="2">Cs_M1</strain>
        <tissue evidence="2">Blood</tissue>
    </source>
</reference>
<accession>A0AAN8KFG7</accession>
<comment type="caution">
    <text evidence="2">The sequence shown here is derived from an EMBL/GenBank/DDBJ whole genome shotgun (WGS) entry which is preliminary data.</text>
</comment>
<feature type="compositionally biased region" description="Polar residues" evidence="1">
    <location>
        <begin position="196"/>
        <end position="207"/>
    </location>
</feature>
<dbReference type="AlphaFoldDB" id="A0AAN8KFG7"/>
<evidence type="ECO:0000313" key="3">
    <source>
        <dbReference type="Proteomes" id="UP001356427"/>
    </source>
</evidence>
<protein>
    <submittedName>
        <fullName evidence="2">Uncharacterized protein</fullName>
    </submittedName>
</protein>
<keyword evidence="3" id="KW-1185">Reference proteome</keyword>
<name>A0AAN8KFG7_9TELE</name>
<dbReference type="Proteomes" id="UP001356427">
    <property type="component" value="Unassembled WGS sequence"/>
</dbReference>
<dbReference type="EMBL" id="JAGTTL010000036">
    <property type="protein sequence ID" value="KAK6293709.1"/>
    <property type="molecule type" value="Genomic_DNA"/>
</dbReference>
<evidence type="ECO:0000256" key="1">
    <source>
        <dbReference type="SAM" id="MobiDB-lite"/>
    </source>
</evidence>
<gene>
    <name evidence="2" type="ORF">J4Q44_G00360350</name>
</gene>